<sequence>MKIRNANYPEVEECVRKWFAQCHDQNLPVGGSLLQQKAEDFAKELDSNNEFKANNDWLENFKKRHNNDFRKLCSESASVDASSYEDWLSDLPSHLKDYKSDDVFIQMKLNCSSSVFPTKRLQLNDEECHAGKQGKLLVTVLLTANQSGKEKLPPLMIRRYKKPRCFAKIKSFPMMYKSNPKVWMTSEIFGDWLNGIDKEMAEKKRRILLFIGNCNAHYNFPALKKYHSEIFTAKYDFEIVATRSGDNPELQSWLSSAKCEMILE</sequence>
<dbReference type="PROSITE" id="PS51253">
    <property type="entry name" value="HTH_CENPB"/>
    <property type="match status" value="1"/>
</dbReference>
<dbReference type="Pfam" id="PF03184">
    <property type="entry name" value="DDE_1"/>
    <property type="match status" value="1"/>
</dbReference>
<dbReference type="InterPro" id="IPR004875">
    <property type="entry name" value="DDE_SF_endonuclease_dom"/>
</dbReference>
<comment type="subcellular location">
    <subcellularLocation>
        <location evidence="1">Nucleus</location>
    </subcellularLocation>
</comment>
<keyword evidence="5" id="KW-1185">Reference proteome</keyword>
<feature type="domain" description="HTH CENPB-type" evidence="3">
    <location>
        <begin position="1"/>
        <end position="71"/>
    </location>
</feature>
<evidence type="ECO:0000313" key="5">
    <source>
        <dbReference type="Proteomes" id="UP000499080"/>
    </source>
</evidence>
<evidence type="ECO:0000313" key="4">
    <source>
        <dbReference type="EMBL" id="GBM68410.1"/>
    </source>
</evidence>
<evidence type="ECO:0000259" key="3">
    <source>
        <dbReference type="PROSITE" id="PS51253"/>
    </source>
</evidence>
<dbReference type="PANTHER" id="PTHR19303:SF73">
    <property type="entry name" value="PROTEIN PDC2"/>
    <property type="match status" value="1"/>
</dbReference>
<evidence type="ECO:0000256" key="2">
    <source>
        <dbReference type="ARBA" id="ARBA00023125"/>
    </source>
</evidence>
<reference evidence="4 5" key="1">
    <citation type="journal article" date="2019" name="Sci. Rep.">
        <title>Orb-weaving spider Araneus ventricosus genome elucidates the spidroin gene catalogue.</title>
        <authorList>
            <person name="Kono N."/>
            <person name="Nakamura H."/>
            <person name="Ohtoshi R."/>
            <person name="Moran D.A.P."/>
            <person name="Shinohara A."/>
            <person name="Yoshida Y."/>
            <person name="Fujiwara M."/>
            <person name="Mori M."/>
            <person name="Tomita M."/>
            <person name="Arakawa K."/>
        </authorList>
    </citation>
    <scope>NUCLEOTIDE SEQUENCE [LARGE SCALE GENOMIC DNA]</scope>
</reference>
<dbReference type="InterPro" id="IPR050863">
    <property type="entry name" value="CenT-Element_Derived"/>
</dbReference>
<keyword evidence="2" id="KW-0238">DNA-binding</keyword>
<dbReference type="SUPFAM" id="SSF46689">
    <property type="entry name" value="Homeodomain-like"/>
    <property type="match status" value="1"/>
</dbReference>
<dbReference type="InterPro" id="IPR006600">
    <property type="entry name" value="HTH_CenpB_DNA-bd_dom"/>
</dbReference>
<organism evidence="4 5">
    <name type="scientific">Araneus ventricosus</name>
    <name type="common">Orbweaver spider</name>
    <name type="synonym">Epeira ventricosa</name>
    <dbReference type="NCBI Taxonomy" id="182803"/>
    <lineage>
        <taxon>Eukaryota</taxon>
        <taxon>Metazoa</taxon>
        <taxon>Ecdysozoa</taxon>
        <taxon>Arthropoda</taxon>
        <taxon>Chelicerata</taxon>
        <taxon>Arachnida</taxon>
        <taxon>Araneae</taxon>
        <taxon>Araneomorphae</taxon>
        <taxon>Entelegynae</taxon>
        <taxon>Araneoidea</taxon>
        <taxon>Araneidae</taxon>
        <taxon>Araneus</taxon>
    </lineage>
</organism>
<protein>
    <submittedName>
        <fullName evidence="4">Tigger transposable element-derived protein 4</fullName>
    </submittedName>
</protein>
<gene>
    <name evidence="4" type="primary">Tigd4_335</name>
    <name evidence="4" type="ORF">AVEN_131712_1</name>
</gene>
<dbReference type="PANTHER" id="PTHR19303">
    <property type="entry name" value="TRANSPOSON"/>
    <property type="match status" value="1"/>
</dbReference>
<proteinExistence type="predicted"/>
<dbReference type="OrthoDB" id="125347at2759"/>
<evidence type="ECO:0000256" key="1">
    <source>
        <dbReference type="ARBA" id="ARBA00004123"/>
    </source>
</evidence>
<dbReference type="GO" id="GO:0003677">
    <property type="term" value="F:DNA binding"/>
    <property type="evidence" value="ECO:0007669"/>
    <property type="project" value="UniProtKB-KW"/>
</dbReference>
<comment type="caution">
    <text evidence="4">The sequence shown here is derived from an EMBL/GenBank/DDBJ whole genome shotgun (WGS) entry which is preliminary data.</text>
</comment>
<accession>A0A4Y2HSY2</accession>
<dbReference type="Gene3D" id="1.10.10.60">
    <property type="entry name" value="Homeodomain-like"/>
    <property type="match status" value="1"/>
</dbReference>
<dbReference type="EMBL" id="BGPR01002140">
    <property type="protein sequence ID" value="GBM68410.1"/>
    <property type="molecule type" value="Genomic_DNA"/>
</dbReference>
<dbReference type="Proteomes" id="UP000499080">
    <property type="component" value="Unassembled WGS sequence"/>
</dbReference>
<name>A0A4Y2HSY2_ARAVE</name>
<dbReference type="SMART" id="SM00674">
    <property type="entry name" value="CENPB"/>
    <property type="match status" value="1"/>
</dbReference>
<dbReference type="AlphaFoldDB" id="A0A4Y2HSY2"/>
<dbReference type="Pfam" id="PF03221">
    <property type="entry name" value="HTH_Tnp_Tc5"/>
    <property type="match status" value="1"/>
</dbReference>
<dbReference type="InterPro" id="IPR009057">
    <property type="entry name" value="Homeodomain-like_sf"/>
</dbReference>
<dbReference type="GO" id="GO:0005634">
    <property type="term" value="C:nucleus"/>
    <property type="evidence" value="ECO:0007669"/>
    <property type="project" value="UniProtKB-SubCell"/>
</dbReference>